<name>S7ZT18_PENO1</name>
<gene>
    <name evidence="2" type="ORF">PDE_06809</name>
</gene>
<proteinExistence type="predicted"/>
<dbReference type="AlphaFoldDB" id="S7ZT18"/>
<keyword evidence="3" id="KW-1185">Reference proteome</keyword>
<feature type="compositionally biased region" description="Basic and acidic residues" evidence="1">
    <location>
        <begin position="166"/>
        <end position="176"/>
    </location>
</feature>
<dbReference type="HOGENOM" id="CLU_1261915_0_0_1"/>
<dbReference type="EMBL" id="KB644414">
    <property type="protein sequence ID" value="EPS31851.1"/>
    <property type="molecule type" value="Genomic_DNA"/>
</dbReference>
<protein>
    <submittedName>
        <fullName evidence="2">Uncharacterized protein</fullName>
    </submittedName>
</protein>
<accession>S7ZT18</accession>
<evidence type="ECO:0000313" key="3">
    <source>
        <dbReference type="Proteomes" id="UP000019376"/>
    </source>
</evidence>
<dbReference type="Proteomes" id="UP000019376">
    <property type="component" value="Unassembled WGS sequence"/>
</dbReference>
<feature type="compositionally biased region" description="Basic and acidic residues" evidence="1">
    <location>
        <begin position="208"/>
        <end position="219"/>
    </location>
</feature>
<sequence>MSDKPVPPPPFLPAGLPSPNVTLHATIEFIKLCRSITSRLGMFSRVVSFPAVAPAFGPKTSYLSEIYHPRVASPSLRYHLHVVDGGNECLGGACINVLDGITGMYLTCAEEYQVPSLIGSALKIEEGFTDRSKVNDISFANLYSQYIFFHFLVYSTFALSRSAPWRPRENKEEGEKRKRKRTVHHSASARFFDPEIRGQNKKMKSRPRKETIKEEREDT</sequence>
<evidence type="ECO:0000256" key="1">
    <source>
        <dbReference type="SAM" id="MobiDB-lite"/>
    </source>
</evidence>
<organism evidence="2 3">
    <name type="scientific">Penicillium oxalicum (strain 114-2 / CGMCC 5302)</name>
    <name type="common">Penicillium decumbens</name>
    <dbReference type="NCBI Taxonomy" id="933388"/>
    <lineage>
        <taxon>Eukaryota</taxon>
        <taxon>Fungi</taxon>
        <taxon>Dikarya</taxon>
        <taxon>Ascomycota</taxon>
        <taxon>Pezizomycotina</taxon>
        <taxon>Eurotiomycetes</taxon>
        <taxon>Eurotiomycetidae</taxon>
        <taxon>Eurotiales</taxon>
        <taxon>Aspergillaceae</taxon>
        <taxon>Penicillium</taxon>
    </lineage>
</organism>
<reference evidence="2 3" key="1">
    <citation type="journal article" date="2013" name="PLoS ONE">
        <title>Genomic and secretomic analyses reveal unique features of the lignocellulolytic enzyme system of Penicillium decumbens.</title>
        <authorList>
            <person name="Liu G."/>
            <person name="Zhang L."/>
            <person name="Wei X."/>
            <person name="Zou G."/>
            <person name="Qin Y."/>
            <person name="Ma L."/>
            <person name="Li J."/>
            <person name="Zheng H."/>
            <person name="Wang S."/>
            <person name="Wang C."/>
            <person name="Xun L."/>
            <person name="Zhao G.-P."/>
            <person name="Zhou Z."/>
            <person name="Qu Y."/>
        </authorList>
    </citation>
    <scope>NUCLEOTIDE SEQUENCE [LARGE SCALE GENOMIC DNA]</scope>
    <source>
        <strain evidence="3">114-2 / CGMCC 5302</strain>
    </source>
</reference>
<feature type="region of interest" description="Disordered" evidence="1">
    <location>
        <begin position="165"/>
        <end position="219"/>
    </location>
</feature>
<evidence type="ECO:0000313" key="2">
    <source>
        <dbReference type="EMBL" id="EPS31851.1"/>
    </source>
</evidence>